<feature type="active site" description="O-(5'-phospho-DNA)-serine intermediate" evidence="5">
    <location>
        <position position="20"/>
    </location>
</feature>
<gene>
    <name evidence="8" type="primary">hin_4</name>
    <name evidence="8" type="ORF">BGCPKDLD_5180</name>
</gene>
<comment type="caution">
    <text evidence="8">The sequence shown here is derived from an EMBL/GenBank/DDBJ whole genome shotgun (WGS) entry which is preliminary data.</text>
</comment>
<keyword evidence="9" id="KW-1185">Reference proteome</keyword>
<dbReference type="PROSITE" id="PS00397">
    <property type="entry name" value="RECOMBINASES_1"/>
    <property type="match status" value="1"/>
</dbReference>
<evidence type="ECO:0000259" key="7">
    <source>
        <dbReference type="PROSITE" id="PS51736"/>
    </source>
</evidence>
<evidence type="ECO:0000256" key="6">
    <source>
        <dbReference type="SAM" id="MobiDB-lite"/>
    </source>
</evidence>
<dbReference type="PROSITE" id="PS51736">
    <property type="entry name" value="RECOMBINASES_3"/>
    <property type="match status" value="1"/>
</dbReference>
<dbReference type="InterPro" id="IPR006119">
    <property type="entry name" value="Resolv_N"/>
</dbReference>
<dbReference type="CDD" id="cd00569">
    <property type="entry name" value="HTH_Hin_like"/>
    <property type="match status" value="1"/>
</dbReference>
<dbReference type="Gene3D" id="1.10.10.60">
    <property type="entry name" value="Homeodomain-like"/>
    <property type="match status" value="1"/>
</dbReference>
<dbReference type="PANTHER" id="PTHR30461:SF2">
    <property type="entry name" value="SERINE RECOMBINASE PINE-RELATED"/>
    <property type="match status" value="1"/>
</dbReference>
<dbReference type="InterPro" id="IPR009057">
    <property type="entry name" value="Homeodomain-like_sf"/>
</dbReference>
<dbReference type="Gene3D" id="3.40.50.1390">
    <property type="entry name" value="Resolvase, N-terminal catalytic domain"/>
    <property type="match status" value="1"/>
</dbReference>
<evidence type="ECO:0000256" key="3">
    <source>
        <dbReference type="ARBA" id="ARBA00023125"/>
    </source>
</evidence>
<reference evidence="8" key="1">
    <citation type="journal article" date="2021" name="Front. Microbiol.">
        <title>Comprehensive Comparative Genomics and Phenotyping of Methylobacterium Species.</title>
        <authorList>
            <person name="Alessa O."/>
            <person name="Ogura Y."/>
            <person name="Fujitani Y."/>
            <person name="Takami H."/>
            <person name="Hayashi T."/>
            <person name="Sahin N."/>
            <person name="Tani A."/>
        </authorList>
    </citation>
    <scope>NUCLEOTIDE SEQUENCE</scope>
    <source>
        <strain evidence="8">DSM 14458</strain>
    </source>
</reference>
<keyword evidence="3" id="KW-0238">DNA-binding</keyword>
<evidence type="ECO:0000256" key="4">
    <source>
        <dbReference type="ARBA" id="ARBA00023172"/>
    </source>
</evidence>
<accession>A0ABQ4V4Y4</accession>
<keyword evidence="4" id="KW-0233">DNA recombination</keyword>
<dbReference type="Pfam" id="PF00239">
    <property type="entry name" value="Resolvase"/>
    <property type="match status" value="1"/>
</dbReference>
<proteinExistence type="inferred from homology"/>
<feature type="region of interest" description="Disordered" evidence="6">
    <location>
        <begin position="137"/>
        <end position="162"/>
    </location>
</feature>
<evidence type="ECO:0000256" key="2">
    <source>
        <dbReference type="ARBA" id="ARBA00022908"/>
    </source>
</evidence>
<dbReference type="CDD" id="cd03768">
    <property type="entry name" value="SR_ResInv"/>
    <property type="match status" value="1"/>
</dbReference>
<dbReference type="InterPro" id="IPR036162">
    <property type="entry name" value="Resolvase-like_N_sf"/>
</dbReference>
<reference evidence="8" key="2">
    <citation type="submission" date="2021-08" db="EMBL/GenBank/DDBJ databases">
        <authorList>
            <person name="Tani A."/>
            <person name="Ola A."/>
            <person name="Ogura Y."/>
            <person name="Katsura K."/>
            <person name="Hayashi T."/>
        </authorList>
    </citation>
    <scope>NUCLEOTIDE SEQUENCE</scope>
    <source>
        <strain evidence="8">DSM 14458</strain>
    </source>
</reference>
<keyword evidence="2" id="KW-0229">DNA integration</keyword>
<dbReference type="InterPro" id="IPR050639">
    <property type="entry name" value="SSR_resolvase"/>
</dbReference>
<sequence length="197" mass="21839">MNETMAESPPSRLIGYARVSTVGQTLDVQLDQLRAAGCRTIFQEKVSGVKSDRKELTRMLKGLQPGDVVMVTKLDRLARSIFDLFSIVKRINDAGARFRSIAQEWADTGSAQGRMMLAVMGGMAEVEREMILTRTAEGKARKKARGELREGRPPKLNPAQRKEALARLDDGETLVDVARTFNVSHSTIQRLKPRVGS</sequence>
<dbReference type="PANTHER" id="PTHR30461">
    <property type="entry name" value="DNA-INVERTASE FROM LAMBDOID PROPHAGE"/>
    <property type="match status" value="1"/>
</dbReference>
<dbReference type="PROSITE" id="PS00398">
    <property type="entry name" value="RECOMBINASES_2"/>
    <property type="match status" value="1"/>
</dbReference>
<dbReference type="Pfam" id="PF02796">
    <property type="entry name" value="HTH_7"/>
    <property type="match status" value="1"/>
</dbReference>
<evidence type="ECO:0000313" key="9">
    <source>
        <dbReference type="Proteomes" id="UP001055093"/>
    </source>
</evidence>
<dbReference type="InterPro" id="IPR006120">
    <property type="entry name" value="Resolvase_HTH_dom"/>
</dbReference>
<protein>
    <submittedName>
        <fullName evidence="8">DNA-invertase hin</fullName>
    </submittedName>
</protein>
<dbReference type="Proteomes" id="UP001055093">
    <property type="component" value="Unassembled WGS sequence"/>
</dbReference>
<feature type="domain" description="Resolvase/invertase-type recombinase catalytic" evidence="7">
    <location>
        <begin position="12"/>
        <end position="146"/>
    </location>
</feature>
<dbReference type="EMBL" id="BPRE01000028">
    <property type="protein sequence ID" value="GJE78563.1"/>
    <property type="molecule type" value="Genomic_DNA"/>
</dbReference>
<evidence type="ECO:0000256" key="5">
    <source>
        <dbReference type="PROSITE-ProRule" id="PRU10137"/>
    </source>
</evidence>
<dbReference type="SUPFAM" id="SSF46689">
    <property type="entry name" value="Homeodomain-like"/>
    <property type="match status" value="1"/>
</dbReference>
<name>A0ABQ4V4Y4_9HYPH</name>
<dbReference type="InterPro" id="IPR006118">
    <property type="entry name" value="Recombinase_CS"/>
</dbReference>
<organism evidence="8 9">
    <name type="scientific">Methylorubrum suomiense</name>
    <dbReference type="NCBI Taxonomy" id="144191"/>
    <lineage>
        <taxon>Bacteria</taxon>
        <taxon>Pseudomonadati</taxon>
        <taxon>Pseudomonadota</taxon>
        <taxon>Alphaproteobacteria</taxon>
        <taxon>Hyphomicrobiales</taxon>
        <taxon>Methylobacteriaceae</taxon>
        <taxon>Methylorubrum</taxon>
    </lineage>
</organism>
<dbReference type="SUPFAM" id="SSF53041">
    <property type="entry name" value="Resolvase-like"/>
    <property type="match status" value="1"/>
</dbReference>
<dbReference type="SMART" id="SM00857">
    <property type="entry name" value="Resolvase"/>
    <property type="match status" value="1"/>
</dbReference>
<evidence type="ECO:0000256" key="1">
    <source>
        <dbReference type="ARBA" id="ARBA00009913"/>
    </source>
</evidence>
<evidence type="ECO:0000313" key="8">
    <source>
        <dbReference type="EMBL" id="GJE78563.1"/>
    </source>
</evidence>
<feature type="compositionally biased region" description="Basic and acidic residues" evidence="6">
    <location>
        <begin position="137"/>
        <end position="153"/>
    </location>
</feature>
<comment type="similarity">
    <text evidence="1">Belongs to the site-specific recombinase resolvase family.</text>
</comment>